<protein>
    <recommendedName>
        <fullName evidence="6 7">Peptidyl-tRNA hydrolase</fullName>
        <shortName evidence="7">Pth</shortName>
        <ecNumber evidence="1 7">3.1.1.29</ecNumber>
    </recommendedName>
</protein>
<dbReference type="GO" id="GO:0000049">
    <property type="term" value="F:tRNA binding"/>
    <property type="evidence" value="ECO:0007669"/>
    <property type="project" value="UniProtKB-UniRule"/>
</dbReference>
<gene>
    <name evidence="7 10" type="primary">pth</name>
    <name evidence="10" type="ORF">HMPREF9141_2252</name>
</gene>
<comment type="function">
    <text evidence="7">Hydrolyzes ribosome-free peptidyl-tRNAs (with 1 or more amino acids incorporated), which drop off the ribosome during protein synthesis, or as a result of ribosome stalling.</text>
</comment>
<feature type="binding site" evidence="7">
    <location>
        <position position="35"/>
    </location>
    <ligand>
        <name>tRNA</name>
        <dbReference type="ChEBI" id="CHEBI:17843"/>
    </ligand>
</feature>
<reference evidence="10 11" key="1">
    <citation type="submission" date="2011-01" db="EMBL/GenBank/DDBJ databases">
        <authorList>
            <person name="Muzny D."/>
            <person name="Qin X."/>
            <person name="Deng J."/>
            <person name="Jiang H."/>
            <person name="Liu Y."/>
            <person name="Qu J."/>
            <person name="Song X.-Z."/>
            <person name="Zhang L."/>
            <person name="Thornton R."/>
            <person name="Coyle M."/>
            <person name="Francisco L."/>
            <person name="Jackson L."/>
            <person name="Javaid M."/>
            <person name="Korchina V."/>
            <person name="Kovar C."/>
            <person name="Mata R."/>
            <person name="Mathew T."/>
            <person name="Ngo R."/>
            <person name="Nguyen L."/>
            <person name="Nguyen N."/>
            <person name="Okwuonu G."/>
            <person name="Ongeri F."/>
            <person name="Pham C."/>
            <person name="Simmons D."/>
            <person name="Wilczek-Boney K."/>
            <person name="Hale W."/>
            <person name="Jakkamsetti A."/>
            <person name="Pham P."/>
            <person name="Ruth R."/>
            <person name="San Lucas F."/>
            <person name="Warren J."/>
            <person name="Zhang J."/>
            <person name="Zhao Z."/>
            <person name="Zhou C."/>
            <person name="Zhu D."/>
            <person name="Lee S."/>
            <person name="Bess C."/>
            <person name="Blankenburg K."/>
            <person name="Forbes L."/>
            <person name="Fu Q."/>
            <person name="Gubbala S."/>
            <person name="Hirani K."/>
            <person name="Jayaseelan J.C."/>
            <person name="Lara F."/>
            <person name="Munidasa M."/>
            <person name="Palculict T."/>
            <person name="Patil S."/>
            <person name="Pu L.-L."/>
            <person name="Saada N."/>
            <person name="Tang L."/>
            <person name="Weissenberger G."/>
            <person name="Zhu Y."/>
            <person name="Hemphill L."/>
            <person name="Shang Y."/>
            <person name="Youmans B."/>
            <person name="Ayvaz T."/>
            <person name="Ross M."/>
            <person name="Santibanez J."/>
            <person name="Aqrawi P."/>
            <person name="Gross S."/>
            <person name="Joshi V."/>
            <person name="Fowler G."/>
            <person name="Nazareth L."/>
            <person name="Reid J."/>
            <person name="Worley K."/>
            <person name="Petrosino J."/>
            <person name="Highlander S."/>
            <person name="Gibbs R."/>
        </authorList>
    </citation>
    <scope>NUCLEOTIDE SEQUENCE [LARGE SCALE GENOMIC DNA]</scope>
    <source>
        <strain evidence="10 11">DSM 16608</strain>
    </source>
</reference>
<accession>F0F9I5</accession>
<feature type="active site" description="Proton acceptor" evidence="7">
    <location>
        <position position="40"/>
    </location>
</feature>
<sequence length="209" mass="23153">MRKTPEGISGSCHDEKNRTLDKYLICGLGNPGQEYEGTRHNTGFMVLDAFAKASNIVFEDRRYGFIAETAVKGRKVILLKPTTFMNLSGNAVRYWLNKEHIDQRRLLVVSDDVALPAGAFRLKGSGSDGGHNGLGHIQQLIGSDYARLRMGIGNDYPRGGQIDWVLGHYTDEDLEALRPAVDTAVEIIRSFVLAGIDITMNQFNKLGKK</sequence>
<dbReference type="NCBIfam" id="TIGR00447">
    <property type="entry name" value="pth"/>
    <property type="match status" value="1"/>
</dbReference>
<dbReference type="PANTHER" id="PTHR17224">
    <property type="entry name" value="PEPTIDYL-TRNA HYDROLASE"/>
    <property type="match status" value="1"/>
</dbReference>
<evidence type="ECO:0000313" key="10">
    <source>
        <dbReference type="EMBL" id="EGC19213.1"/>
    </source>
</evidence>
<comment type="similarity">
    <text evidence="5 7 9">Belongs to the PTH family.</text>
</comment>
<dbReference type="eggNOG" id="COG0193">
    <property type="taxonomic scope" value="Bacteria"/>
</dbReference>
<dbReference type="EC" id="3.1.1.29" evidence="1 7"/>
<keyword evidence="3 7" id="KW-0378">Hydrolase</keyword>
<proteinExistence type="inferred from homology"/>
<feature type="site" description="Stabilizes the basic form of H active site to accept a proton" evidence="7">
    <location>
        <position position="111"/>
    </location>
</feature>
<comment type="caution">
    <text evidence="10">The sequence shown here is derived from an EMBL/GenBank/DDBJ whole genome shotgun (WGS) entry which is preliminary data.</text>
</comment>
<comment type="subunit">
    <text evidence="7">Monomer.</text>
</comment>
<evidence type="ECO:0000256" key="8">
    <source>
        <dbReference type="RuleBase" id="RU000673"/>
    </source>
</evidence>
<evidence type="ECO:0000256" key="3">
    <source>
        <dbReference type="ARBA" id="ARBA00022801"/>
    </source>
</evidence>
<keyword evidence="4 7" id="KW-0694">RNA-binding</keyword>
<keyword evidence="2 7" id="KW-0820">tRNA-binding</keyword>
<evidence type="ECO:0000256" key="7">
    <source>
        <dbReference type="HAMAP-Rule" id="MF_00083"/>
    </source>
</evidence>
<dbReference type="GO" id="GO:0072344">
    <property type="term" value="P:rescue of stalled ribosome"/>
    <property type="evidence" value="ECO:0007669"/>
    <property type="project" value="UniProtKB-UniRule"/>
</dbReference>
<comment type="catalytic activity">
    <reaction evidence="7 8">
        <text>an N-acyl-L-alpha-aminoacyl-tRNA + H2O = an N-acyl-L-amino acid + a tRNA + H(+)</text>
        <dbReference type="Rhea" id="RHEA:54448"/>
        <dbReference type="Rhea" id="RHEA-COMP:10123"/>
        <dbReference type="Rhea" id="RHEA-COMP:13883"/>
        <dbReference type="ChEBI" id="CHEBI:15377"/>
        <dbReference type="ChEBI" id="CHEBI:15378"/>
        <dbReference type="ChEBI" id="CHEBI:59874"/>
        <dbReference type="ChEBI" id="CHEBI:78442"/>
        <dbReference type="ChEBI" id="CHEBI:138191"/>
        <dbReference type="EC" id="3.1.1.29"/>
    </reaction>
</comment>
<feature type="binding site" evidence="7">
    <location>
        <position position="132"/>
    </location>
    <ligand>
        <name>tRNA</name>
        <dbReference type="ChEBI" id="CHEBI:17843"/>
    </ligand>
</feature>
<evidence type="ECO:0000256" key="1">
    <source>
        <dbReference type="ARBA" id="ARBA00013260"/>
    </source>
</evidence>
<comment type="subcellular location">
    <subcellularLocation>
        <location evidence="7">Cytoplasm</location>
    </subcellularLocation>
</comment>
<dbReference type="CDD" id="cd00462">
    <property type="entry name" value="PTH"/>
    <property type="match status" value="1"/>
</dbReference>
<dbReference type="Proteomes" id="UP000005697">
    <property type="component" value="Unassembled WGS sequence"/>
</dbReference>
<dbReference type="GO" id="GO:0006515">
    <property type="term" value="P:protein quality control for misfolded or incompletely synthesized proteins"/>
    <property type="evidence" value="ECO:0007669"/>
    <property type="project" value="UniProtKB-UniRule"/>
</dbReference>
<evidence type="ECO:0000256" key="2">
    <source>
        <dbReference type="ARBA" id="ARBA00022555"/>
    </source>
</evidence>
<dbReference type="SUPFAM" id="SSF53178">
    <property type="entry name" value="Peptidyl-tRNA hydrolase-like"/>
    <property type="match status" value="1"/>
</dbReference>
<dbReference type="GO" id="GO:0005737">
    <property type="term" value="C:cytoplasm"/>
    <property type="evidence" value="ECO:0007669"/>
    <property type="project" value="UniProtKB-SubCell"/>
</dbReference>
<dbReference type="STRING" id="888743.HMPREF9141_2252"/>
<dbReference type="PANTHER" id="PTHR17224:SF1">
    <property type="entry name" value="PEPTIDYL-TRNA HYDROLASE"/>
    <property type="match status" value="1"/>
</dbReference>
<evidence type="ECO:0000256" key="9">
    <source>
        <dbReference type="RuleBase" id="RU004320"/>
    </source>
</evidence>
<dbReference type="Pfam" id="PF01195">
    <property type="entry name" value="Pept_tRNA_hydro"/>
    <property type="match status" value="1"/>
</dbReference>
<evidence type="ECO:0000256" key="5">
    <source>
        <dbReference type="ARBA" id="ARBA00038063"/>
    </source>
</evidence>
<organism evidence="10 11">
    <name type="scientific">Prevotella multiformis DSM 16608</name>
    <dbReference type="NCBI Taxonomy" id="888743"/>
    <lineage>
        <taxon>Bacteria</taxon>
        <taxon>Pseudomonadati</taxon>
        <taxon>Bacteroidota</taxon>
        <taxon>Bacteroidia</taxon>
        <taxon>Bacteroidales</taxon>
        <taxon>Prevotellaceae</taxon>
        <taxon>Prevotella</taxon>
    </lineage>
</organism>
<keyword evidence="7" id="KW-0963">Cytoplasm</keyword>
<dbReference type="AlphaFoldDB" id="F0F9I5"/>
<dbReference type="HAMAP" id="MF_00083">
    <property type="entry name" value="Pept_tRNA_hydro_bact"/>
    <property type="match status" value="1"/>
</dbReference>
<dbReference type="PROSITE" id="PS01195">
    <property type="entry name" value="PEPT_TRNA_HYDROL_1"/>
    <property type="match status" value="1"/>
</dbReference>
<dbReference type="InterPro" id="IPR036416">
    <property type="entry name" value="Pept_tRNA_hydro_sf"/>
</dbReference>
<feature type="binding site" evidence="7">
    <location>
        <position position="84"/>
    </location>
    <ligand>
        <name>tRNA</name>
        <dbReference type="ChEBI" id="CHEBI:17843"/>
    </ligand>
</feature>
<comment type="function">
    <text evidence="7">Catalyzes the release of premature peptidyl moieties from peptidyl-tRNA molecules trapped in stalled 50S ribosomal subunits, and thus maintains levels of free tRNAs and 50S ribosomes.</text>
</comment>
<dbReference type="Gene3D" id="3.40.50.1470">
    <property type="entry name" value="Peptidyl-tRNA hydrolase"/>
    <property type="match status" value="1"/>
</dbReference>
<evidence type="ECO:0000256" key="6">
    <source>
        <dbReference type="ARBA" id="ARBA00050038"/>
    </source>
</evidence>
<evidence type="ECO:0000256" key="4">
    <source>
        <dbReference type="ARBA" id="ARBA00022884"/>
    </source>
</evidence>
<feature type="binding site" evidence="7">
    <location>
        <position position="86"/>
    </location>
    <ligand>
        <name>tRNA</name>
        <dbReference type="ChEBI" id="CHEBI:17843"/>
    </ligand>
</feature>
<evidence type="ECO:0000313" key="11">
    <source>
        <dbReference type="Proteomes" id="UP000005697"/>
    </source>
</evidence>
<keyword evidence="11" id="KW-1185">Reference proteome</keyword>
<dbReference type="GO" id="GO:0004045">
    <property type="term" value="F:peptidyl-tRNA hydrolase activity"/>
    <property type="evidence" value="ECO:0007669"/>
    <property type="project" value="UniProtKB-UniRule"/>
</dbReference>
<name>F0F9I5_9BACT</name>
<dbReference type="HOGENOM" id="CLU_062456_4_1_10"/>
<dbReference type="InterPro" id="IPR001328">
    <property type="entry name" value="Pept_tRNA_hydro"/>
</dbReference>
<dbReference type="InterPro" id="IPR018171">
    <property type="entry name" value="Pept_tRNA_hydro_CS"/>
</dbReference>
<dbReference type="EMBL" id="AEWX01000030">
    <property type="protein sequence ID" value="EGC19213.1"/>
    <property type="molecule type" value="Genomic_DNA"/>
</dbReference>
<feature type="site" description="Discriminates between blocked and unblocked aminoacyl-tRNA" evidence="7">
    <location>
        <position position="30"/>
    </location>
</feature>